<dbReference type="Gene3D" id="1.10.630.10">
    <property type="entry name" value="Cytochrome P450"/>
    <property type="match status" value="1"/>
</dbReference>
<keyword evidence="5 7" id="KW-0408">Iron</keyword>
<dbReference type="SUPFAM" id="SSF48264">
    <property type="entry name" value="Cytochrome P450"/>
    <property type="match status" value="1"/>
</dbReference>
<keyword evidence="9" id="KW-1185">Reference proteome</keyword>
<evidence type="ECO:0000313" key="9">
    <source>
        <dbReference type="Proteomes" id="UP000583800"/>
    </source>
</evidence>
<evidence type="ECO:0000256" key="3">
    <source>
        <dbReference type="ARBA" id="ARBA00022723"/>
    </source>
</evidence>
<keyword evidence="6 7" id="KW-0503">Monooxygenase</keyword>
<organism evidence="8 9">
    <name type="scientific">Nonomuraea muscovyensis</name>
    <dbReference type="NCBI Taxonomy" id="1124761"/>
    <lineage>
        <taxon>Bacteria</taxon>
        <taxon>Bacillati</taxon>
        <taxon>Actinomycetota</taxon>
        <taxon>Actinomycetes</taxon>
        <taxon>Streptosporangiales</taxon>
        <taxon>Streptosporangiaceae</taxon>
        <taxon>Nonomuraea</taxon>
    </lineage>
</organism>
<dbReference type="EMBL" id="JACHJB010000002">
    <property type="protein sequence ID" value="MBB6347812.1"/>
    <property type="molecule type" value="Genomic_DNA"/>
</dbReference>
<evidence type="ECO:0000256" key="7">
    <source>
        <dbReference type="RuleBase" id="RU000461"/>
    </source>
</evidence>
<dbReference type="GO" id="GO:0020037">
    <property type="term" value="F:heme binding"/>
    <property type="evidence" value="ECO:0007669"/>
    <property type="project" value="InterPro"/>
</dbReference>
<comment type="caution">
    <text evidence="8">The sequence shown here is derived from an EMBL/GenBank/DDBJ whole genome shotgun (WGS) entry which is preliminary data.</text>
</comment>
<evidence type="ECO:0000256" key="4">
    <source>
        <dbReference type="ARBA" id="ARBA00023002"/>
    </source>
</evidence>
<evidence type="ECO:0000256" key="2">
    <source>
        <dbReference type="ARBA" id="ARBA00022617"/>
    </source>
</evidence>
<keyword evidence="3 7" id="KW-0479">Metal-binding</keyword>
<name>A0A7X0C3P0_9ACTN</name>
<dbReference type="PROSITE" id="PS00086">
    <property type="entry name" value="CYTOCHROME_P450"/>
    <property type="match status" value="1"/>
</dbReference>
<gene>
    <name evidence="8" type="ORF">FHU36_004357</name>
</gene>
<dbReference type="Pfam" id="PF00067">
    <property type="entry name" value="p450"/>
    <property type="match status" value="1"/>
</dbReference>
<dbReference type="AlphaFoldDB" id="A0A7X0C3P0"/>
<dbReference type="PANTHER" id="PTHR46696:SF1">
    <property type="entry name" value="CYTOCHROME P450 YJIB-RELATED"/>
    <property type="match status" value="1"/>
</dbReference>
<proteinExistence type="inferred from homology"/>
<reference evidence="8 9" key="1">
    <citation type="submission" date="2020-08" db="EMBL/GenBank/DDBJ databases">
        <title>Sequencing the genomes of 1000 actinobacteria strains.</title>
        <authorList>
            <person name="Klenk H.-P."/>
        </authorList>
    </citation>
    <scope>NUCLEOTIDE SEQUENCE [LARGE SCALE GENOMIC DNA]</scope>
    <source>
        <strain evidence="8 9">DSM 45913</strain>
    </source>
</reference>
<dbReference type="GO" id="GO:0016705">
    <property type="term" value="F:oxidoreductase activity, acting on paired donors, with incorporation or reduction of molecular oxygen"/>
    <property type="evidence" value="ECO:0007669"/>
    <property type="project" value="InterPro"/>
</dbReference>
<sequence>MARVGMRLPERFDALDPAVIEDPYPTYERLRAQGPLCRMGPASFGVTRYADVAALVRDPRLGSEFPPLYHEMSAGDGPAAAFFQRIILYRDPPAHTRLRRLMSKAFSPGLVRGLREHIGDLVDELLDPAAERGWFDAVEELAFPLPVLVVCELMGIPRADRSEVRPHALNLSKAFAAMVPEADRADADASVLWLRDYLAELLAQRSKAPSRDLLSLLLAAREGDDRLTEEEIVDNAVFSFFAGFETTANLLASGCAALLEHPGELARLRADRGLLPTAVEEFLRYDAPIQGTARLVRSPVEVGDHTVRAGRVLVLLLGSANRDERQFGDPGRLDVGRDPNPHVSFGGGLHHCMGAALARVEGAVAFGRLLDRFGAIEPAGPALRRTNTTFRAYASVPVRVA</sequence>
<dbReference type="PRINTS" id="PR00359">
    <property type="entry name" value="BP450"/>
</dbReference>
<evidence type="ECO:0000256" key="6">
    <source>
        <dbReference type="ARBA" id="ARBA00023033"/>
    </source>
</evidence>
<dbReference type="CDD" id="cd20625">
    <property type="entry name" value="CYP164-like"/>
    <property type="match status" value="1"/>
</dbReference>
<dbReference type="PANTHER" id="PTHR46696">
    <property type="entry name" value="P450, PUTATIVE (EUROFUNG)-RELATED"/>
    <property type="match status" value="1"/>
</dbReference>
<dbReference type="GO" id="GO:0004497">
    <property type="term" value="F:monooxygenase activity"/>
    <property type="evidence" value="ECO:0007669"/>
    <property type="project" value="UniProtKB-KW"/>
</dbReference>
<evidence type="ECO:0000313" key="8">
    <source>
        <dbReference type="EMBL" id="MBB6347812.1"/>
    </source>
</evidence>
<keyword evidence="2 7" id="KW-0349">Heme</keyword>
<dbReference type="Proteomes" id="UP000583800">
    <property type="component" value="Unassembled WGS sequence"/>
</dbReference>
<dbReference type="InterPro" id="IPR036396">
    <property type="entry name" value="Cyt_P450_sf"/>
</dbReference>
<dbReference type="FunFam" id="1.10.630.10:FF:000018">
    <property type="entry name" value="Cytochrome P450 monooxygenase"/>
    <property type="match status" value="1"/>
</dbReference>
<dbReference type="InterPro" id="IPR017972">
    <property type="entry name" value="Cyt_P450_CS"/>
</dbReference>
<dbReference type="InterPro" id="IPR001128">
    <property type="entry name" value="Cyt_P450"/>
</dbReference>
<accession>A0A7X0C3P0</accession>
<keyword evidence="4 7" id="KW-0560">Oxidoreductase</keyword>
<evidence type="ECO:0000256" key="5">
    <source>
        <dbReference type="ARBA" id="ARBA00023004"/>
    </source>
</evidence>
<dbReference type="RefSeq" id="WP_221496500.1">
    <property type="nucleotide sequence ID" value="NZ_JACHJB010000002.1"/>
</dbReference>
<comment type="similarity">
    <text evidence="1 7">Belongs to the cytochrome P450 family.</text>
</comment>
<dbReference type="GO" id="GO:0005506">
    <property type="term" value="F:iron ion binding"/>
    <property type="evidence" value="ECO:0007669"/>
    <property type="project" value="InterPro"/>
</dbReference>
<dbReference type="InterPro" id="IPR002397">
    <property type="entry name" value="Cyt_P450_B"/>
</dbReference>
<evidence type="ECO:0000256" key="1">
    <source>
        <dbReference type="ARBA" id="ARBA00010617"/>
    </source>
</evidence>
<protein>
    <submittedName>
        <fullName evidence="8">Cytochrome P450</fullName>
    </submittedName>
</protein>